<dbReference type="CDD" id="cd01185">
    <property type="entry name" value="INTN1_C_like"/>
    <property type="match status" value="1"/>
</dbReference>
<dbReference type="SUPFAM" id="SSF56349">
    <property type="entry name" value="DNA breaking-rejoining enzymes"/>
    <property type="match status" value="1"/>
</dbReference>
<dbReference type="PANTHER" id="PTHR30349:SF64">
    <property type="entry name" value="PROPHAGE INTEGRASE INTD-RELATED"/>
    <property type="match status" value="1"/>
</dbReference>
<dbReference type="InterPro" id="IPR013762">
    <property type="entry name" value="Integrase-like_cat_sf"/>
</dbReference>
<dbReference type="Gene3D" id="1.10.443.10">
    <property type="entry name" value="Intergrase catalytic core"/>
    <property type="match status" value="1"/>
</dbReference>
<keyword evidence="2" id="KW-0238">DNA-binding</keyword>
<dbReference type="PROSITE" id="PS51898">
    <property type="entry name" value="TYR_RECOMBINASE"/>
    <property type="match status" value="1"/>
</dbReference>
<comment type="similarity">
    <text evidence="1">Belongs to the 'phage' integrase family.</text>
</comment>
<evidence type="ECO:0000313" key="5">
    <source>
        <dbReference type="EMBL" id="WKK85499.2"/>
    </source>
</evidence>
<accession>A0AA49GKZ0</accession>
<proteinExistence type="inferred from homology"/>
<dbReference type="InterPro" id="IPR010998">
    <property type="entry name" value="Integrase_recombinase_N"/>
</dbReference>
<evidence type="ECO:0000259" key="4">
    <source>
        <dbReference type="PROSITE" id="PS51898"/>
    </source>
</evidence>
<dbReference type="GO" id="GO:0015074">
    <property type="term" value="P:DNA integration"/>
    <property type="evidence" value="ECO:0007669"/>
    <property type="project" value="InterPro"/>
</dbReference>
<dbReference type="Pfam" id="PF17293">
    <property type="entry name" value="Arm-DNA-bind_5"/>
    <property type="match status" value="1"/>
</dbReference>
<dbReference type="RefSeq" id="WP_308355889.1">
    <property type="nucleotide sequence ID" value="NZ_CP129970.2"/>
</dbReference>
<name>A0AA49GKZ0_9BACT</name>
<reference evidence="5" key="1">
    <citation type="submission" date="2023-08" db="EMBL/GenBank/DDBJ databases">
        <title>Comparative genomics and taxonomic characterization of three novel marine species of genus Marivirga.</title>
        <authorList>
            <person name="Muhammad N."/>
            <person name="Kim S.-G."/>
        </authorList>
    </citation>
    <scope>NUCLEOTIDE SEQUENCE [LARGE SCALE GENOMIC DNA]</scope>
    <source>
        <strain evidence="5">ABR2-2</strain>
    </source>
</reference>
<feature type="domain" description="Tyr recombinase" evidence="4">
    <location>
        <begin position="221"/>
        <end position="397"/>
    </location>
</feature>
<dbReference type="InterPro" id="IPR002104">
    <property type="entry name" value="Integrase_catalytic"/>
</dbReference>
<evidence type="ECO:0000256" key="2">
    <source>
        <dbReference type="ARBA" id="ARBA00023125"/>
    </source>
</evidence>
<dbReference type="GO" id="GO:0003677">
    <property type="term" value="F:DNA binding"/>
    <property type="evidence" value="ECO:0007669"/>
    <property type="project" value="UniProtKB-KW"/>
</dbReference>
<dbReference type="AlphaFoldDB" id="A0AA49GKZ0"/>
<dbReference type="EMBL" id="CP129970">
    <property type="protein sequence ID" value="WKK85499.2"/>
    <property type="molecule type" value="Genomic_DNA"/>
</dbReference>
<keyword evidence="3" id="KW-0233">DNA recombination</keyword>
<dbReference type="Gene3D" id="1.10.150.130">
    <property type="match status" value="1"/>
</dbReference>
<dbReference type="InterPro" id="IPR025269">
    <property type="entry name" value="SAM-like_dom"/>
</dbReference>
<evidence type="ECO:0000256" key="3">
    <source>
        <dbReference type="ARBA" id="ARBA00023172"/>
    </source>
</evidence>
<dbReference type="Proteomes" id="UP001244443">
    <property type="component" value="Chromosome"/>
</dbReference>
<sequence length="413" mass="48660">MSNSFSVKFILKKYKAKNGEAPIYMRISQNGKNCDTSLKRKVLIEKWNKRQRVSGTSQEVTKLNRYLDKIYNKAFQIFEQLVVEDESISAEIIRNAVFNINEQENQITLLYLSKYHFESSNNRLKWGTLKHYQVTERYFERFLKAKFKLSDIPLKKIDYKFIIDFEDFLRNWEPKDHQKPMNNNGVMKHMIRFRKLLKLAQRLDWIEKNPFTSYQTHFDKVERDFLDANELTAIEEKEFSLNRLDMVRDIFIFSCYTGLSYVDLYHLSADDITVGMDGEKWIHLKRIKTNTSFSVMLLPKAEQIIEKYKNHPRVFDNQLLPVFSNQKTNAYLKEIADICEIKKKLTFHIARHTFATTVTLTNGVPIETVSKMLGHTKLATTQIYAKVVENKIGTDMAALKKRLSTNELVKKAD</sequence>
<protein>
    <submittedName>
        <fullName evidence="5">Site-specific integrase</fullName>
    </submittedName>
</protein>
<dbReference type="Pfam" id="PF13102">
    <property type="entry name" value="Phage_int_SAM_5"/>
    <property type="match status" value="1"/>
</dbReference>
<dbReference type="GO" id="GO:0006310">
    <property type="term" value="P:DNA recombination"/>
    <property type="evidence" value="ECO:0007669"/>
    <property type="project" value="UniProtKB-KW"/>
</dbReference>
<dbReference type="Pfam" id="PF00589">
    <property type="entry name" value="Phage_integrase"/>
    <property type="match status" value="1"/>
</dbReference>
<organism evidence="5 6">
    <name type="scientific">Marivirga arenosa</name>
    <dbReference type="NCBI Taxonomy" id="3059076"/>
    <lineage>
        <taxon>Bacteria</taxon>
        <taxon>Pseudomonadati</taxon>
        <taxon>Bacteroidota</taxon>
        <taxon>Cytophagia</taxon>
        <taxon>Cytophagales</taxon>
        <taxon>Marivirgaceae</taxon>
        <taxon>Marivirga</taxon>
    </lineage>
</organism>
<dbReference type="InterPro" id="IPR035386">
    <property type="entry name" value="Arm-DNA-bind_5"/>
</dbReference>
<keyword evidence="6" id="KW-1185">Reference proteome</keyword>
<evidence type="ECO:0000256" key="1">
    <source>
        <dbReference type="ARBA" id="ARBA00008857"/>
    </source>
</evidence>
<dbReference type="InterPro" id="IPR050090">
    <property type="entry name" value="Tyrosine_recombinase_XerCD"/>
</dbReference>
<evidence type="ECO:0000313" key="6">
    <source>
        <dbReference type="Proteomes" id="UP001244443"/>
    </source>
</evidence>
<gene>
    <name evidence="5" type="ORF">QYS48_27090</name>
</gene>
<dbReference type="PANTHER" id="PTHR30349">
    <property type="entry name" value="PHAGE INTEGRASE-RELATED"/>
    <property type="match status" value="1"/>
</dbReference>
<dbReference type="InterPro" id="IPR011010">
    <property type="entry name" value="DNA_brk_join_enz"/>
</dbReference>